<keyword evidence="2" id="KW-1185">Reference proteome</keyword>
<proteinExistence type="predicted"/>
<protein>
    <submittedName>
        <fullName evidence="1">Uncharacterized protein</fullName>
    </submittedName>
</protein>
<dbReference type="EMBL" id="JACJVQ010000032">
    <property type="protein sequence ID" value="MBB6638299.1"/>
    <property type="molecule type" value="Genomic_DNA"/>
</dbReference>
<evidence type="ECO:0000313" key="2">
    <source>
        <dbReference type="Proteomes" id="UP000535838"/>
    </source>
</evidence>
<organism evidence="1 2">
    <name type="scientific">Cohnella thailandensis</name>
    <dbReference type="NCBI Taxonomy" id="557557"/>
    <lineage>
        <taxon>Bacteria</taxon>
        <taxon>Bacillati</taxon>
        <taxon>Bacillota</taxon>
        <taxon>Bacilli</taxon>
        <taxon>Bacillales</taxon>
        <taxon>Paenibacillaceae</taxon>
        <taxon>Cohnella</taxon>
    </lineage>
</organism>
<name>A0A841T5R6_9BACL</name>
<dbReference type="Proteomes" id="UP000535838">
    <property type="component" value="Unassembled WGS sequence"/>
</dbReference>
<comment type="caution">
    <text evidence="1">The sequence shown here is derived from an EMBL/GenBank/DDBJ whole genome shotgun (WGS) entry which is preliminary data.</text>
</comment>
<dbReference type="AlphaFoldDB" id="A0A841T5R6"/>
<evidence type="ECO:0000313" key="1">
    <source>
        <dbReference type="EMBL" id="MBB6638299.1"/>
    </source>
</evidence>
<accession>A0A841T5R6</accession>
<gene>
    <name evidence="1" type="ORF">H7B67_29565</name>
</gene>
<reference evidence="1 2" key="1">
    <citation type="submission" date="2020-08" db="EMBL/GenBank/DDBJ databases">
        <title>Cohnella phylogeny.</title>
        <authorList>
            <person name="Dunlap C."/>
        </authorList>
    </citation>
    <scope>NUCLEOTIDE SEQUENCE [LARGE SCALE GENOMIC DNA]</scope>
    <source>
        <strain evidence="1 2">DSM 25241</strain>
    </source>
</reference>
<dbReference type="RefSeq" id="WP_185123506.1">
    <property type="nucleotide sequence ID" value="NZ_JACJVQ010000032.1"/>
</dbReference>
<sequence>MIIKMISIALVALRINSHNPNQAALQIFDVKQEKVIKQSPLSSDLQESIMQLLQSSPAIYGNIDMNPKSGLILHVQFDKPVKLSSAIYPDLVKEVYFFLEPGLQPKSLMFFQSTKKFIVVVLKGDSNKFITQNNLP</sequence>